<accession>T2M7Z7</accession>
<dbReference type="InterPro" id="IPR041442">
    <property type="entry name" value="PIH1D1/2/3_CS-like"/>
</dbReference>
<feature type="domain" description="PIH1D1/2/3 CS-like" evidence="4">
    <location>
        <begin position="244"/>
        <end position="313"/>
    </location>
</feature>
<dbReference type="GO" id="GO:0000492">
    <property type="term" value="P:box C/D snoRNP assembly"/>
    <property type="evidence" value="ECO:0007669"/>
    <property type="project" value="TreeGrafter"/>
</dbReference>
<dbReference type="EMBL" id="HAAD01002186">
    <property type="protein sequence ID" value="CDG68418.1"/>
    <property type="molecule type" value="mRNA"/>
</dbReference>
<organism evidence="5">
    <name type="scientific">Hydra vulgaris</name>
    <name type="common">Hydra</name>
    <name type="synonym">Hydra attenuata</name>
    <dbReference type="NCBI Taxonomy" id="6087"/>
    <lineage>
        <taxon>Eukaryota</taxon>
        <taxon>Metazoa</taxon>
        <taxon>Cnidaria</taxon>
        <taxon>Hydrozoa</taxon>
        <taxon>Hydroidolina</taxon>
        <taxon>Anthoathecata</taxon>
        <taxon>Aplanulata</taxon>
        <taxon>Hydridae</taxon>
        <taxon>Hydra</taxon>
    </lineage>
</organism>
<dbReference type="OMA" id="XTEREVE"/>
<dbReference type="GO" id="GO:0005737">
    <property type="term" value="C:cytoplasm"/>
    <property type="evidence" value="ECO:0007669"/>
    <property type="project" value="TreeGrafter"/>
</dbReference>
<dbReference type="GO" id="GO:0097255">
    <property type="term" value="C:R2TP complex"/>
    <property type="evidence" value="ECO:0007669"/>
    <property type="project" value="TreeGrafter"/>
</dbReference>
<evidence type="ECO:0000256" key="1">
    <source>
        <dbReference type="ARBA" id="ARBA00008511"/>
    </source>
</evidence>
<evidence type="ECO:0000259" key="4">
    <source>
        <dbReference type="Pfam" id="PF18201"/>
    </source>
</evidence>
<gene>
    <name evidence="5" type="primary">PIH1D2</name>
</gene>
<evidence type="ECO:0000256" key="2">
    <source>
        <dbReference type="ARBA" id="ARBA00040541"/>
    </source>
</evidence>
<dbReference type="InterPro" id="IPR050734">
    <property type="entry name" value="PIH1/Kintoun_subfamily"/>
</dbReference>
<dbReference type="OrthoDB" id="545063at2759"/>
<sequence length="317" mass="35615">MGDPNVLGDASTIWKFLDNMYVSNPVAYKKFIDGVLKEGKEQNMGPPIAHLAIQTVRIPPVIPSRKYFINVANWTQVPQPENTCSPIPMIISEQRKELIDKEWANLIDIAVNPILFEKNGPFYTDVSEILQASLLYVESKFSLKLSKNYTILNVKYIGNEDNLLNFMCPTLRDSIKKVDSMLDQDKIRQSNQETINKTNLGSIISTTNNTNNSFAVKEISSKVSSQTCSQKNVLATPKAEMDVNKISKQICFTIELPGVDSVNECILELTEDELLLVVTGKYELHLDLPLSIDVNTSKAKFIKDEQVLLITAPFLIK</sequence>
<dbReference type="GO" id="GO:1990904">
    <property type="term" value="C:ribonucleoprotein complex"/>
    <property type="evidence" value="ECO:0007669"/>
    <property type="project" value="TreeGrafter"/>
</dbReference>
<feature type="domain" description="PIH1 N-terminal" evidence="3">
    <location>
        <begin position="64"/>
        <end position="160"/>
    </location>
</feature>
<dbReference type="InterPro" id="IPR012981">
    <property type="entry name" value="PIH1_N"/>
</dbReference>
<evidence type="ECO:0000313" key="5">
    <source>
        <dbReference type="EMBL" id="CDG68418.1"/>
    </source>
</evidence>
<dbReference type="GO" id="GO:0006364">
    <property type="term" value="P:rRNA processing"/>
    <property type="evidence" value="ECO:0007669"/>
    <property type="project" value="TreeGrafter"/>
</dbReference>
<dbReference type="KEGG" id="hmg:100205500"/>
<protein>
    <recommendedName>
        <fullName evidence="2">PIH1 domain-containing protein 2</fullName>
    </recommendedName>
</protein>
<dbReference type="PANTHER" id="PTHR22997">
    <property type="entry name" value="PIH1 DOMAIN-CONTAINING PROTEIN 1"/>
    <property type="match status" value="1"/>
</dbReference>
<dbReference type="Pfam" id="PF08190">
    <property type="entry name" value="PIH1"/>
    <property type="match status" value="1"/>
</dbReference>
<dbReference type="PANTHER" id="PTHR22997:SF6">
    <property type="entry name" value="PIH1 DOMAIN-CONTAINING PROTEIN 2"/>
    <property type="match status" value="1"/>
</dbReference>
<dbReference type="Pfam" id="PF18201">
    <property type="entry name" value="PIH1_CS"/>
    <property type="match status" value="1"/>
</dbReference>
<dbReference type="AlphaFoldDB" id="T2M7Z7"/>
<evidence type="ECO:0000259" key="3">
    <source>
        <dbReference type="Pfam" id="PF08190"/>
    </source>
</evidence>
<proteinExistence type="evidence at transcript level"/>
<comment type="similarity">
    <text evidence="1">Belongs to the PIH1 family.</text>
</comment>
<reference evidence="5" key="1">
    <citation type="journal article" date="2013" name="Genome Biol. Evol.">
        <title>Punctuated emergences of genetic and phenotypic innovations in eumetazoan, bilaterian, euteleostome, and hominidae ancestors.</title>
        <authorList>
            <person name="Wenger Y."/>
            <person name="Galliot B."/>
        </authorList>
    </citation>
    <scope>NUCLEOTIDE SEQUENCE</scope>
    <source>
        <tissue evidence="5">Whole animals</tissue>
    </source>
</reference>
<name>T2M7Z7_HYDVU</name>